<dbReference type="Gene3D" id="3.30.470.20">
    <property type="entry name" value="ATP-grasp fold, B domain"/>
    <property type="match status" value="1"/>
</dbReference>
<dbReference type="Proteomes" id="UP000238937">
    <property type="component" value="Unassembled WGS sequence"/>
</dbReference>
<dbReference type="InterPro" id="IPR011761">
    <property type="entry name" value="ATP-grasp"/>
</dbReference>
<dbReference type="OrthoDB" id="9789963at2"/>
<name>A0A2T1GB96_9CYAN</name>
<dbReference type="GO" id="GO:0009432">
    <property type="term" value="P:SOS response"/>
    <property type="evidence" value="ECO:0007669"/>
    <property type="project" value="TreeGrafter"/>
</dbReference>
<dbReference type="EMBL" id="PVWO01000248">
    <property type="protein sequence ID" value="PSB54588.1"/>
    <property type="molecule type" value="Genomic_DNA"/>
</dbReference>
<evidence type="ECO:0000259" key="2">
    <source>
        <dbReference type="PROSITE" id="PS50975"/>
    </source>
</evidence>
<dbReference type="GO" id="GO:0005737">
    <property type="term" value="C:cytoplasm"/>
    <property type="evidence" value="ECO:0007669"/>
    <property type="project" value="TreeGrafter"/>
</dbReference>
<comment type="caution">
    <text evidence="3">The sequence shown here is derived from an EMBL/GenBank/DDBJ whole genome shotgun (WGS) entry which is preliminary data.</text>
</comment>
<proteinExistence type="predicted"/>
<dbReference type="AlphaFoldDB" id="A0A2T1GB96"/>
<evidence type="ECO:0000313" key="3">
    <source>
        <dbReference type="EMBL" id="PSB54588.1"/>
    </source>
</evidence>
<dbReference type="GO" id="GO:0005524">
    <property type="term" value="F:ATP binding"/>
    <property type="evidence" value="ECO:0007669"/>
    <property type="project" value="UniProtKB-UniRule"/>
</dbReference>
<evidence type="ECO:0000256" key="1">
    <source>
        <dbReference type="PROSITE-ProRule" id="PRU00409"/>
    </source>
</evidence>
<evidence type="ECO:0000313" key="4">
    <source>
        <dbReference type="Proteomes" id="UP000238937"/>
    </source>
</evidence>
<dbReference type="PANTHER" id="PTHR21621">
    <property type="entry name" value="RIBOSOMAL PROTEIN S6 MODIFICATION PROTEIN"/>
    <property type="match status" value="1"/>
</dbReference>
<organism evidence="3 4">
    <name type="scientific">Chamaesiphon polymorphus CCALA 037</name>
    <dbReference type="NCBI Taxonomy" id="2107692"/>
    <lineage>
        <taxon>Bacteria</taxon>
        <taxon>Bacillati</taxon>
        <taxon>Cyanobacteriota</taxon>
        <taxon>Cyanophyceae</taxon>
        <taxon>Gomontiellales</taxon>
        <taxon>Chamaesiphonaceae</taxon>
        <taxon>Chamaesiphon</taxon>
    </lineage>
</organism>
<accession>A0A2T1GB96</accession>
<gene>
    <name evidence="3" type="ORF">C7B77_17710</name>
</gene>
<reference evidence="3 4" key="1">
    <citation type="submission" date="2018-03" db="EMBL/GenBank/DDBJ databases">
        <title>The ancient ancestry and fast evolution of plastids.</title>
        <authorList>
            <person name="Moore K.R."/>
            <person name="Magnabosco C."/>
            <person name="Momper L."/>
            <person name="Gold D.A."/>
            <person name="Bosak T."/>
            <person name="Fournier G.P."/>
        </authorList>
    </citation>
    <scope>NUCLEOTIDE SEQUENCE [LARGE SCALE GENOMIC DNA]</scope>
    <source>
        <strain evidence="3 4">CCALA 037</strain>
    </source>
</reference>
<dbReference type="GO" id="GO:0046872">
    <property type="term" value="F:metal ion binding"/>
    <property type="evidence" value="ECO:0007669"/>
    <property type="project" value="InterPro"/>
</dbReference>
<dbReference type="GO" id="GO:0018169">
    <property type="term" value="F:ribosomal S6-glutamic acid ligase activity"/>
    <property type="evidence" value="ECO:0007669"/>
    <property type="project" value="TreeGrafter"/>
</dbReference>
<keyword evidence="4" id="KW-1185">Reference proteome</keyword>
<dbReference type="SUPFAM" id="SSF56059">
    <property type="entry name" value="Glutathione synthetase ATP-binding domain-like"/>
    <property type="match status" value="1"/>
</dbReference>
<dbReference type="PROSITE" id="PS50975">
    <property type="entry name" value="ATP_GRASP"/>
    <property type="match status" value="1"/>
</dbReference>
<dbReference type="PANTHER" id="PTHR21621:SF0">
    <property type="entry name" value="BETA-CITRYLGLUTAMATE SYNTHASE B-RELATED"/>
    <property type="match status" value="1"/>
</dbReference>
<keyword evidence="1" id="KW-0067">ATP-binding</keyword>
<keyword evidence="1" id="KW-0547">Nucleotide-binding</keyword>
<dbReference type="InterPro" id="IPR047778">
    <property type="entry name" value="STM4014-like"/>
</dbReference>
<protein>
    <recommendedName>
        <fullName evidence="2">ATP-grasp domain-containing protein</fullName>
    </recommendedName>
</protein>
<sequence length="403" mass="45216">MQNFVLIANPETRRVQLFQQALARCGLPPARLIAYADLLANRCELAQFDSPDTIFRFDAPERSFEVDRGLIAAGAELEPDGGHQRISASAAAQLPEDLGRIWYQRQWYLGWCDRLRSWTANLQGRILNHPDDIIIMFDKVQCQQILAAAGIPVPPMLAIDRHPKSYDKLCALMDAENINRVFVKLAHGSSASGVVAYERRNGFVGGASRNENRAITTVERVVEAGELRFYNSRLIRQYRDPDAISDIINFLAAESVQIETWLPKARLEGKEFDVRVVVIGGKARQAVIRVGNSPMTNLHLGNDRREISDLPAGLSPAAWAEMLATCERAAACFPNTFYCGIDLLIAPNLREHYILEMNAFGDLLQEITWQGEDTYTTEVRMLVEEGERGRLGDWVKSRSSNIT</sequence>
<dbReference type="RefSeq" id="WP_106307684.1">
    <property type="nucleotide sequence ID" value="NZ_PVWO01000248.1"/>
</dbReference>
<feature type="domain" description="ATP-grasp" evidence="2">
    <location>
        <begin position="143"/>
        <end position="383"/>
    </location>
</feature>
<dbReference type="NCBIfam" id="NF038074">
    <property type="entry name" value="fam_STM4014"/>
    <property type="match status" value="1"/>
</dbReference>